<dbReference type="InterPro" id="IPR013823">
    <property type="entry name" value="Ribosomal_bL12_C"/>
</dbReference>
<name>A0ABV6LQH4_9BACI</name>
<dbReference type="Pfam" id="PF00542">
    <property type="entry name" value="Ribosomal_L12"/>
    <property type="match status" value="1"/>
</dbReference>
<comment type="caution">
    <text evidence="3">The sequence shown here is derived from an EMBL/GenBank/DDBJ whole genome shotgun (WGS) entry which is preliminary data.</text>
</comment>
<keyword evidence="1" id="KW-0472">Membrane</keyword>
<sequence length="82" mass="9242">MLVEAASFIIIITLVIYIFVLHNRIAKLQQSTKTDSIDISSEVHAMINDGKKETEIVKLVREKTGLGLVEAKQYVDKVKEAR</sequence>
<dbReference type="InterPro" id="IPR014719">
    <property type="entry name" value="Ribosomal_bL12_C/ClpS-like"/>
</dbReference>
<proteinExistence type="predicted"/>
<protein>
    <submittedName>
        <fullName evidence="3">Ribosomal protein L7/L12</fullName>
    </submittedName>
</protein>
<feature type="domain" description="Large ribosomal subunit protein bL12 C-terminal" evidence="2">
    <location>
        <begin position="50"/>
        <end position="79"/>
    </location>
</feature>
<keyword evidence="3" id="KW-0687">Ribonucleoprotein</keyword>
<evidence type="ECO:0000313" key="4">
    <source>
        <dbReference type="Proteomes" id="UP001589836"/>
    </source>
</evidence>
<dbReference type="Proteomes" id="UP001589836">
    <property type="component" value="Unassembled WGS sequence"/>
</dbReference>
<dbReference type="RefSeq" id="WP_377348853.1">
    <property type="nucleotide sequence ID" value="NZ_JBHLTP010000011.1"/>
</dbReference>
<keyword evidence="1" id="KW-0812">Transmembrane</keyword>
<evidence type="ECO:0000256" key="1">
    <source>
        <dbReference type="SAM" id="Phobius"/>
    </source>
</evidence>
<dbReference type="Gene3D" id="3.30.1390.10">
    <property type="match status" value="1"/>
</dbReference>
<evidence type="ECO:0000259" key="2">
    <source>
        <dbReference type="Pfam" id="PF00542"/>
    </source>
</evidence>
<reference evidence="3 4" key="1">
    <citation type="submission" date="2024-09" db="EMBL/GenBank/DDBJ databases">
        <authorList>
            <person name="Sun Q."/>
            <person name="Mori K."/>
        </authorList>
    </citation>
    <scope>NUCLEOTIDE SEQUENCE [LARGE SCALE GENOMIC DNA]</scope>
    <source>
        <strain evidence="3 4">NCAIM B.02529</strain>
    </source>
</reference>
<keyword evidence="1" id="KW-1133">Transmembrane helix</keyword>
<accession>A0ABV6LQH4</accession>
<evidence type="ECO:0000313" key="3">
    <source>
        <dbReference type="EMBL" id="MFC0524662.1"/>
    </source>
</evidence>
<dbReference type="EMBL" id="JBHLTP010000011">
    <property type="protein sequence ID" value="MFC0524662.1"/>
    <property type="molecule type" value="Genomic_DNA"/>
</dbReference>
<feature type="transmembrane region" description="Helical" evidence="1">
    <location>
        <begin position="6"/>
        <end position="23"/>
    </location>
</feature>
<organism evidence="3 4">
    <name type="scientific">Pontibacillus salicampi</name>
    <dbReference type="NCBI Taxonomy" id="1449801"/>
    <lineage>
        <taxon>Bacteria</taxon>
        <taxon>Bacillati</taxon>
        <taxon>Bacillota</taxon>
        <taxon>Bacilli</taxon>
        <taxon>Bacillales</taxon>
        <taxon>Bacillaceae</taxon>
        <taxon>Pontibacillus</taxon>
    </lineage>
</organism>
<keyword evidence="3" id="KW-0689">Ribosomal protein</keyword>
<gene>
    <name evidence="3" type="ORF">ACFFGV_13880</name>
</gene>
<keyword evidence="4" id="KW-1185">Reference proteome</keyword>
<dbReference type="SUPFAM" id="SSF54736">
    <property type="entry name" value="ClpS-like"/>
    <property type="match status" value="1"/>
</dbReference>
<dbReference type="GO" id="GO:0005840">
    <property type="term" value="C:ribosome"/>
    <property type="evidence" value="ECO:0007669"/>
    <property type="project" value="UniProtKB-KW"/>
</dbReference>